<dbReference type="Gene3D" id="3.30.1330.60">
    <property type="entry name" value="OmpA-like domain"/>
    <property type="match status" value="1"/>
</dbReference>
<dbReference type="Pfam" id="PF00691">
    <property type="entry name" value="OmpA"/>
    <property type="match status" value="1"/>
</dbReference>
<accession>A0A0P9J918</accession>
<dbReference type="PANTHER" id="PTHR30329:SF20">
    <property type="entry name" value="EXPORTED PROTEIN"/>
    <property type="match status" value="1"/>
</dbReference>
<feature type="compositionally biased region" description="Low complexity" evidence="2">
    <location>
        <begin position="140"/>
        <end position="149"/>
    </location>
</feature>
<evidence type="ECO:0000313" key="5">
    <source>
        <dbReference type="Proteomes" id="UP000050297"/>
    </source>
</evidence>
<feature type="compositionally biased region" description="Low complexity" evidence="2">
    <location>
        <begin position="354"/>
        <end position="363"/>
    </location>
</feature>
<dbReference type="AlphaFoldDB" id="A0A0P9J918"/>
<organism evidence="4 5">
    <name type="scientific">Pseudomonas syringae pv. aceris</name>
    <dbReference type="NCBI Taxonomy" id="199198"/>
    <lineage>
        <taxon>Bacteria</taxon>
        <taxon>Pseudomonadati</taxon>
        <taxon>Pseudomonadota</taxon>
        <taxon>Gammaproteobacteria</taxon>
        <taxon>Pseudomonadales</taxon>
        <taxon>Pseudomonadaceae</taxon>
        <taxon>Pseudomonas</taxon>
        <taxon>Pseudomonas syringae</taxon>
    </lineage>
</organism>
<dbReference type="InterPro" id="IPR006690">
    <property type="entry name" value="OMPA-like_CS"/>
</dbReference>
<sequence>MAVTGTIRRFLFPTASLCMLYRRSYVLLSDQNRCGLPMSSNKSLVLALCIAVTGCAQTPQSDSAATGGHWWQFGSGSESADAGTAAKAPAPSPAPAPVAKAAATPPPATGAENSAPWYWPFGSSDSAQAKPDAVADKPAAKPAAPSMVAKSETDTKWWWPFGNDSAKDEPKALPMPDPKVTQAWLDEYEPRLRAAIKDSPFQLERREDLLAITAPVDSSFNPDRPAMLLPNTLGPITRLAKVVEGDQKTAVLILGHADTSGPIEANQKISQERAQSVAAIFRLSGLERNRLSQRGMGAVMPRAANDSLQGRALNRRVEILMTPQDTMRALMSRYALPPVAPTMVATQDVKPAAPAPAAAPAKKAAAKKDTAKKAAPAKASTAKKAAPAKTTAAAKKPAATKAAAKAPAKSTTPAKKDDSQASN</sequence>
<gene>
    <name evidence="4" type="ORF">ALO91_04894</name>
</gene>
<dbReference type="GO" id="GO:0009279">
    <property type="term" value="C:cell outer membrane"/>
    <property type="evidence" value="ECO:0007669"/>
    <property type="project" value="InterPro"/>
</dbReference>
<protein>
    <submittedName>
        <fullName evidence="4">OmpA/MotB</fullName>
    </submittedName>
</protein>
<feature type="compositionally biased region" description="Low complexity" evidence="2">
    <location>
        <begin position="79"/>
        <end position="89"/>
    </location>
</feature>
<feature type="region of interest" description="Disordered" evidence="2">
    <location>
        <begin position="66"/>
        <end position="149"/>
    </location>
</feature>
<evidence type="ECO:0000256" key="1">
    <source>
        <dbReference type="PROSITE-ProRule" id="PRU00473"/>
    </source>
</evidence>
<dbReference type="Proteomes" id="UP000050297">
    <property type="component" value="Unassembled WGS sequence"/>
</dbReference>
<dbReference type="EMBL" id="LJPM01000248">
    <property type="protein sequence ID" value="KPW20618.1"/>
    <property type="molecule type" value="Genomic_DNA"/>
</dbReference>
<dbReference type="InterPro" id="IPR036737">
    <property type="entry name" value="OmpA-like_sf"/>
</dbReference>
<name>A0A0P9J918_PSESX</name>
<dbReference type="SUPFAM" id="SSF103088">
    <property type="entry name" value="OmpA-like"/>
    <property type="match status" value="1"/>
</dbReference>
<dbReference type="InterPro" id="IPR050330">
    <property type="entry name" value="Bact_OuterMem_StrucFunc"/>
</dbReference>
<dbReference type="CDD" id="cd07185">
    <property type="entry name" value="OmpA_C-like"/>
    <property type="match status" value="1"/>
</dbReference>
<keyword evidence="1" id="KW-0472">Membrane</keyword>
<proteinExistence type="predicted"/>
<feature type="region of interest" description="Disordered" evidence="2">
    <location>
        <begin position="354"/>
        <end position="423"/>
    </location>
</feature>
<evidence type="ECO:0000256" key="2">
    <source>
        <dbReference type="SAM" id="MobiDB-lite"/>
    </source>
</evidence>
<dbReference type="PROSITE" id="PS51123">
    <property type="entry name" value="OMPA_2"/>
    <property type="match status" value="1"/>
</dbReference>
<feature type="domain" description="OmpA-like" evidence="3">
    <location>
        <begin position="207"/>
        <end position="325"/>
    </location>
</feature>
<reference evidence="4 5" key="1">
    <citation type="submission" date="2015-09" db="EMBL/GenBank/DDBJ databases">
        <title>Genome announcement of multiple Pseudomonas syringae strains.</title>
        <authorList>
            <person name="Thakur S."/>
            <person name="Wang P.W."/>
            <person name="Gong Y."/>
            <person name="Weir B.S."/>
            <person name="Guttman D.S."/>
        </authorList>
    </citation>
    <scope>NUCLEOTIDE SEQUENCE [LARGE SCALE GENOMIC DNA]</scope>
    <source>
        <strain evidence="4 5">ICMP2802</strain>
    </source>
</reference>
<dbReference type="PANTHER" id="PTHR30329">
    <property type="entry name" value="STATOR ELEMENT OF FLAGELLAR MOTOR COMPLEX"/>
    <property type="match status" value="1"/>
</dbReference>
<evidence type="ECO:0000259" key="3">
    <source>
        <dbReference type="PROSITE" id="PS51123"/>
    </source>
</evidence>
<dbReference type="PATRIC" id="fig|199198.5.peg.2303"/>
<evidence type="ECO:0000313" key="4">
    <source>
        <dbReference type="EMBL" id="KPW20618.1"/>
    </source>
</evidence>
<dbReference type="InterPro" id="IPR006665">
    <property type="entry name" value="OmpA-like"/>
</dbReference>
<comment type="caution">
    <text evidence="4">The sequence shown here is derived from an EMBL/GenBank/DDBJ whole genome shotgun (WGS) entry which is preliminary data.</text>
</comment>
<feature type="compositionally biased region" description="Basic and acidic residues" evidence="2">
    <location>
        <begin position="414"/>
        <end position="423"/>
    </location>
</feature>
<dbReference type="PROSITE" id="PS01068">
    <property type="entry name" value="OMPA_1"/>
    <property type="match status" value="1"/>
</dbReference>
<feature type="compositionally biased region" description="Low complexity" evidence="2">
    <location>
        <begin position="373"/>
        <end position="413"/>
    </location>
</feature>